<dbReference type="EC" id="2.7.1.45" evidence="5"/>
<evidence type="ECO:0000256" key="3">
    <source>
        <dbReference type="ARBA" id="ARBA00022777"/>
    </source>
</evidence>
<dbReference type="SUPFAM" id="SSF53613">
    <property type="entry name" value="Ribokinase-like"/>
    <property type="match status" value="1"/>
</dbReference>
<organism evidence="5 6">
    <name type="scientific">Paraglaciecola chathamensis S18K6</name>
    <dbReference type="NCBI Taxonomy" id="1127672"/>
    <lineage>
        <taxon>Bacteria</taxon>
        <taxon>Pseudomonadati</taxon>
        <taxon>Pseudomonadota</taxon>
        <taxon>Gammaproteobacteria</taxon>
        <taxon>Alteromonadales</taxon>
        <taxon>Alteromonadaceae</taxon>
        <taxon>Paraglaciecola</taxon>
    </lineage>
</organism>
<dbReference type="GO" id="GO:0042840">
    <property type="term" value="P:D-glucuronate catabolic process"/>
    <property type="evidence" value="ECO:0007669"/>
    <property type="project" value="TreeGrafter"/>
</dbReference>
<accession>A0AAV3V7C4</accession>
<dbReference type="Gene3D" id="3.40.1190.20">
    <property type="match status" value="1"/>
</dbReference>
<dbReference type="InterPro" id="IPR002173">
    <property type="entry name" value="Carboh/pur_kinase_PfkB_CS"/>
</dbReference>
<dbReference type="GO" id="GO:0019698">
    <property type="term" value="P:D-galacturonate catabolic process"/>
    <property type="evidence" value="ECO:0007669"/>
    <property type="project" value="TreeGrafter"/>
</dbReference>
<dbReference type="CDD" id="cd01166">
    <property type="entry name" value="KdgK"/>
    <property type="match status" value="1"/>
</dbReference>
<dbReference type="PROSITE" id="PS00584">
    <property type="entry name" value="PFKB_KINASES_2"/>
    <property type="match status" value="1"/>
</dbReference>
<dbReference type="GO" id="GO:0008673">
    <property type="term" value="F:2-dehydro-3-deoxygluconokinase activity"/>
    <property type="evidence" value="ECO:0007669"/>
    <property type="project" value="UniProtKB-EC"/>
</dbReference>
<dbReference type="AlphaFoldDB" id="A0AAV3V7C4"/>
<dbReference type="EMBL" id="BAEM01000063">
    <property type="protein sequence ID" value="GAC12522.1"/>
    <property type="molecule type" value="Genomic_DNA"/>
</dbReference>
<dbReference type="InterPro" id="IPR050306">
    <property type="entry name" value="PfkB_Carbo_kinase"/>
</dbReference>
<sequence length="303" mass="33454">MRLAVIGECMVELSNCESSAYLLGYGGDTLNTAVYFARCDGEVEYITALSDDIFSSKMLESWRTEGVGIEHVKIIPNTVPGLYLIENDDQGERHFHYWRANSPARALLDEFPEILSELDKYDAIFLSGITLSLYSAPARRRLFEYLRHFRASGGQVVFDNNYRAKNWSSISEAVETFDEIMGVTDIALLSMEDEIALYGPHSITSCTARWLEKGAIEVIVKNGAEGIHLADLTNTVFFDVPNVVSPVDTTAAGDSFNGAFLAARAKGYSLERSIRAGQFCAAQVIMHIGAIVNKDIPLVEGEL</sequence>
<comment type="caution">
    <text evidence="5">The sequence shown here is derived from an EMBL/GenBank/DDBJ whole genome shotgun (WGS) entry which is preliminary data.</text>
</comment>
<gene>
    <name evidence="5" type="primary">kdgK</name>
    <name evidence="5" type="ORF">GCHA_4605</name>
</gene>
<dbReference type="Pfam" id="PF00294">
    <property type="entry name" value="PfkB"/>
    <property type="match status" value="1"/>
</dbReference>
<dbReference type="GO" id="GO:0006974">
    <property type="term" value="P:DNA damage response"/>
    <property type="evidence" value="ECO:0007669"/>
    <property type="project" value="TreeGrafter"/>
</dbReference>
<proteinExistence type="inferred from homology"/>
<protein>
    <submittedName>
        <fullName evidence="5">2-dehydro-3-deoxygluconokinase</fullName>
        <ecNumber evidence="5">2.7.1.45</ecNumber>
    </submittedName>
</protein>
<keyword evidence="2 5" id="KW-0808">Transferase</keyword>
<dbReference type="InterPro" id="IPR029056">
    <property type="entry name" value="Ribokinase-like"/>
</dbReference>
<dbReference type="PANTHER" id="PTHR43085">
    <property type="entry name" value="HEXOKINASE FAMILY MEMBER"/>
    <property type="match status" value="1"/>
</dbReference>
<keyword evidence="3" id="KW-0418">Kinase</keyword>
<dbReference type="Proteomes" id="UP000006320">
    <property type="component" value="Unassembled WGS sequence"/>
</dbReference>
<dbReference type="GO" id="GO:0005829">
    <property type="term" value="C:cytosol"/>
    <property type="evidence" value="ECO:0007669"/>
    <property type="project" value="TreeGrafter"/>
</dbReference>
<comment type="similarity">
    <text evidence="1">Belongs to the carbohydrate kinase PfkB family.</text>
</comment>
<dbReference type="PANTHER" id="PTHR43085:SF15">
    <property type="entry name" value="2-DEHYDRO-3-DEOXYGLUCONOKINASE"/>
    <property type="match status" value="1"/>
</dbReference>
<name>A0AAV3V7C4_9ALTE</name>
<evidence type="ECO:0000256" key="1">
    <source>
        <dbReference type="ARBA" id="ARBA00010688"/>
    </source>
</evidence>
<dbReference type="RefSeq" id="WP_007992168.1">
    <property type="nucleotide sequence ID" value="NZ_BAEM01000063.1"/>
</dbReference>
<evidence type="ECO:0000313" key="5">
    <source>
        <dbReference type="EMBL" id="GAC12522.1"/>
    </source>
</evidence>
<dbReference type="InterPro" id="IPR011611">
    <property type="entry name" value="PfkB_dom"/>
</dbReference>
<evidence type="ECO:0000259" key="4">
    <source>
        <dbReference type="Pfam" id="PF00294"/>
    </source>
</evidence>
<feature type="domain" description="Carbohydrate kinase PfkB" evidence="4">
    <location>
        <begin position="3"/>
        <end position="292"/>
    </location>
</feature>
<evidence type="ECO:0000313" key="6">
    <source>
        <dbReference type="Proteomes" id="UP000006320"/>
    </source>
</evidence>
<reference evidence="5 6" key="1">
    <citation type="journal article" date="2017" name="Antonie Van Leeuwenhoek">
        <title>Rhizobium rhizosphaerae sp. nov., a novel species isolated from rice rhizosphere.</title>
        <authorList>
            <person name="Zhao J.J."/>
            <person name="Zhang J."/>
            <person name="Zhang R.J."/>
            <person name="Zhang C.W."/>
            <person name="Yin H.Q."/>
            <person name="Zhang X.X."/>
        </authorList>
    </citation>
    <scope>NUCLEOTIDE SEQUENCE [LARGE SCALE GENOMIC DNA]</scope>
    <source>
        <strain evidence="5 6">S18K6</strain>
    </source>
</reference>
<evidence type="ECO:0000256" key="2">
    <source>
        <dbReference type="ARBA" id="ARBA00022679"/>
    </source>
</evidence>